<evidence type="ECO:0000313" key="7">
    <source>
        <dbReference type="Proteomes" id="UP000238479"/>
    </source>
</evidence>
<dbReference type="Gramene" id="PRQ56514">
    <property type="protein sequence ID" value="PRQ56514"/>
    <property type="gene ID" value="RchiOBHm_Chr1g0337231"/>
</dbReference>
<dbReference type="PROSITE" id="PS50222">
    <property type="entry name" value="EF_HAND_2"/>
    <property type="match status" value="3"/>
</dbReference>
<dbReference type="CDD" id="cd00051">
    <property type="entry name" value="EFh"/>
    <property type="match status" value="2"/>
</dbReference>
<keyword evidence="4" id="KW-0106">Calcium</keyword>
<evidence type="ECO:0000256" key="3">
    <source>
        <dbReference type="ARBA" id="ARBA00022737"/>
    </source>
</evidence>
<organism evidence="6 7">
    <name type="scientific">Rosa chinensis</name>
    <name type="common">China rose</name>
    <dbReference type="NCBI Taxonomy" id="74649"/>
    <lineage>
        <taxon>Eukaryota</taxon>
        <taxon>Viridiplantae</taxon>
        <taxon>Streptophyta</taxon>
        <taxon>Embryophyta</taxon>
        <taxon>Tracheophyta</taxon>
        <taxon>Spermatophyta</taxon>
        <taxon>Magnoliopsida</taxon>
        <taxon>eudicotyledons</taxon>
        <taxon>Gunneridae</taxon>
        <taxon>Pentapetalae</taxon>
        <taxon>rosids</taxon>
        <taxon>fabids</taxon>
        <taxon>Rosales</taxon>
        <taxon>Rosaceae</taxon>
        <taxon>Rosoideae</taxon>
        <taxon>Rosoideae incertae sedis</taxon>
        <taxon>Rosa</taxon>
    </lineage>
</organism>
<comment type="function">
    <text evidence="1">Potential calcium sensor.</text>
</comment>
<dbReference type="SMART" id="SM00054">
    <property type="entry name" value="EFh"/>
    <property type="match status" value="4"/>
</dbReference>
<keyword evidence="3" id="KW-0677">Repeat</keyword>
<dbReference type="InterPro" id="IPR018247">
    <property type="entry name" value="EF_Hand_1_Ca_BS"/>
</dbReference>
<dbReference type="Proteomes" id="UP000238479">
    <property type="component" value="Chromosome 1"/>
</dbReference>
<dbReference type="Pfam" id="PF13499">
    <property type="entry name" value="EF-hand_7"/>
    <property type="match status" value="2"/>
</dbReference>
<dbReference type="PANTHER" id="PTHR10891">
    <property type="entry name" value="EF-HAND CALCIUM-BINDING DOMAIN CONTAINING PROTEIN"/>
    <property type="match status" value="1"/>
</dbReference>
<protein>
    <submittedName>
        <fullName evidence="6">Putative EF-hand domain pair protein</fullName>
    </submittedName>
</protein>
<dbReference type="InterPro" id="IPR011992">
    <property type="entry name" value="EF-hand-dom_pair"/>
</dbReference>
<dbReference type="GO" id="GO:0005737">
    <property type="term" value="C:cytoplasm"/>
    <property type="evidence" value="ECO:0007669"/>
    <property type="project" value="UniProtKB-ARBA"/>
</dbReference>
<feature type="domain" description="EF-hand" evidence="5">
    <location>
        <begin position="6"/>
        <end position="41"/>
    </location>
</feature>
<name>A0A2P6SCW3_ROSCH</name>
<dbReference type="FunFam" id="1.10.238.10:FF:000089">
    <property type="entry name" value="calmodulin-like protein 3"/>
    <property type="match status" value="1"/>
</dbReference>
<proteinExistence type="predicted"/>
<gene>
    <name evidence="6" type="ORF">RchiOBHm_Chr1g0337231</name>
</gene>
<dbReference type="OMA" id="QTIDICF"/>
<dbReference type="GO" id="GO:0005509">
    <property type="term" value="F:calcium ion binding"/>
    <property type="evidence" value="ECO:0007669"/>
    <property type="project" value="InterPro"/>
</dbReference>
<dbReference type="Gene3D" id="1.10.238.10">
    <property type="entry name" value="EF-hand"/>
    <property type="match status" value="2"/>
</dbReference>
<comment type="caution">
    <text evidence="6">The sequence shown here is derived from an EMBL/GenBank/DDBJ whole genome shotgun (WGS) entry which is preliminary data.</text>
</comment>
<evidence type="ECO:0000313" key="6">
    <source>
        <dbReference type="EMBL" id="PRQ56514.1"/>
    </source>
</evidence>
<evidence type="ECO:0000259" key="5">
    <source>
        <dbReference type="PROSITE" id="PS50222"/>
    </source>
</evidence>
<dbReference type="STRING" id="74649.A0A2P6SCW3"/>
<feature type="domain" description="EF-hand" evidence="5">
    <location>
        <begin position="68"/>
        <end position="103"/>
    </location>
</feature>
<keyword evidence="2" id="KW-0479">Metal-binding</keyword>
<reference evidence="6 7" key="1">
    <citation type="journal article" date="2018" name="Nat. Genet.">
        <title>The Rosa genome provides new insights in the design of modern roses.</title>
        <authorList>
            <person name="Bendahmane M."/>
        </authorList>
    </citation>
    <scope>NUCLEOTIDE SEQUENCE [LARGE SCALE GENOMIC DNA]</scope>
    <source>
        <strain evidence="7">cv. Old Blush</strain>
    </source>
</reference>
<accession>A0A2P6SCW3</accession>
<dbReference type="InterPro" id="IPR039647">
    <property type="entry name" value="EF_hand_pair_protein_CML-like"/>
</dbReference>
<sequence length="136" mass="15512">MSSSFNSMEEVQKVFNKFDENSDGLISSDELNNVLRKMGREMKPEEFDKDWDGHIDLEEFTKIMNGSGSSKDLLDAFNVYDLDKDGLISVSELHEVLNRLGEKCSVGECATMITKFDVNGDGFINFEEFKQMMNRS</sequence>
<evidence type="ECO:0000256" key="2">
    <source>
        <dbReference type="ARBA" id="ARBA00022723"/>
    </source>
</evidence>
<dbReference type="AlphaFoldDB" id="A0A2P6SCW3"/>
<feature type="domain" description="EF-hand" evidence="5">
    <location>
        <begin position="104"/>
        <end position="136"/>
    </location>
</feature>
<dbReference type="EMBL" id="PDCK01000039">
    <property type="protein sequence ID" value="PRQ56514.1"/>
    <property type="molecule type" value="Genomic_DNA"/>
</dbReference>
<dbReference type="InterPro" id="IPR002048">
    <property type="entry name" value="EF_hand_dom"/>
</dbReference>
<dbReference type="PROSITE" id="PS00018">
    <property type="entry name" value="EF_HAND_1"/>
    <property type="match status" value="3"/>
</dbReference>
<dbReference type="SUPFAM" id="SSF47473">
    <property type="entry name" value="EF-hand"/>
    <property type="match status" value="1"/>
</dbReference>
<evidence type="ECO:0000256" key="1">
    <source>
        <dbReference type="ARBA" id="ARBA00003291"/>
    </source>
</evidence>
<evidence type="ECO:0000256" key="4">
    <source>
        <dbReference type="ARBA" id="ARBA00022837"/>
    </source>
</evidence>
<keyword evidence="7" id="KW-1185">Reference proteome</keyword>